<proteinExistence type="predicted"/>
<name>A0ABY2SLW6_9HYPH</name>
<dbReference type="Proteomes" id="UP000305202">
    <property type="component" value="Unassembled WGS sequence"/>
</dbReference>
<sequence>MLGQGITGSLPNLDTLTGRIAHQGDDEMLLRLLAVRPVQASLSLGSLSLRNLAQCVSVSEPGRLKRALEVYALLNKGPREAPLPQLTDSGQDWPATAREKCQLFLARQKNRELAELLGACQIRREEEMYIFEHPDWYLSPVSLPLHSAMTPAEKRFYSDFLHGLHYGAIRGCGDLREFPGIGQEHQH</sequence>
<organism evidence="1 2">
    <name type="scientific">Martelella alba</name>
    <dbReference type="NCBI Taxonomy" id="2590451"/>
    <lineage>
        <taxon>Bacteria</taxon>
        <taxon>Pseudomonadati</taxon>
        <taxon>Pseudomonadota</taxon>
        <taxon>Alphaproteobacteria</taxon>
        <taxon>Hyphomicrobiales</taxon>
        <taxon>Aurantimonadaceae</taxon>
        <taxon>Martelella</taxon>
    </lineage>
</organism>
<evidence type="ECO:0000313" key="1">
    <source>
        <dbReference type="EMBL" id="TKI05325.1"/>
    </source>
</evidence>
<dbReference type="RefSeq" id="WP_136990881.1">
    <property type="nucleotide sequence ID" value="NZ_SZPQ01000020.1"/>
</dbReference>
<protein>
    <submittedName>
        <fullName evidence="1">Uncharacterized protein</fullName>
    </submittedName>
</protein>
<keyword evidence="2" id="KW-1185">Reference proteome</keyword>
<dbReference type="EMBL" id="SZPQ01000020">
    <property type="protein sequence ID" value="TKI05325.1"/>
    <property type="molecule type" value="Genomic_DNA"/>
</dbReference>
<gene>
    <name evidence="1" type="ORF">FCN80_14525</name>
</gene>
<evidence type="ECO:0000313" key="2">
    <source>
        <dbReference type="Proteomes" id="UP000305202"/>
    </source>
</evidence>
<comment type="caution">
    <text evidence="1">The sequence shown here is derived from an EMBL/GenBank/DDBJ whole genome shotgun (WGS) entry which is preliminary data.</text>
</comment>
<reference evidence="1 2" key="1">
    <citation type="submission" date="2019-04" db="EMBL/GenBank/DDBJ databases">
        <authorList>
            <person name="Li M."/>
            <person name="Gao C."/>
        </authorList>
    </citation>
    <scope>NUCLEOTIDE SEQUENCE [LARGE SCALE GENOMIC DNA]</scope>
    <source>
        <strain evidence="1 2">BGMRC 2031</strain>
    </source>
</reference>
<accession>A0ABY2SLW6</accession>